<evidence type="ECO:0000256" key="8">
    <source>
        <dbReference type="SAM" id="SignalP"/>
    </source>
</evidence>
<name>A0AAD4KUR9_9EURO</name>
<evidence type="ECO:0000256" key="7">
    <source>
        <dbReference type="RuleBase" id="RU000461"/>
    </source>
</evidence>
<dbReference type="EMBL" id="JAJTJA010000004">
    <property type="protein sequence ID" value="KAH8700374.1"/>
    <property type="molecule type" value="Genomic_DNA"/>
</dbReference>
<keyword evidence="7" id="KW-0503">Monooxygenase</keyword>
<dbReference type="Pfam" id="PF00067">
    <property type="entry name" value="p450"/>
    <property type="match status" value="1"/>
</dbReference>
<keyword evidence="3 6" id="KW-0479">Metal-binding</keyword>
<dbReference type="GeneID" id="70251999"/>
<comment type="caution">
    <text evidence="9">The sequence shown here is derived from an EMBL/GenBank/DDBJ whole genome shotgun (WGS) entry which is preliminary data.</text>
</comment>
<dbReference type="Proteomes" id="UP001201262">
    <property type="component" value="Unassembled WGS sequence"/>
</dbReference>
<dbReference type="GO" id="GO:0005506">
    <property type="term" value="F:iron ion binding"/>
    <property type="evidence" value="ECO:0007669"/>
    <property type="project" value="InterPro"/>
</dbReference>
<evidence type="ECO:0000313" key="9">
    <source>
        <dbReference type="EMBL" id="KAH8700374.1"/>
    </source>
</evidence>
<keyword evidence="8" id="KW-0732">Signal</keyword>
<keyword evidence="10" id="KW-1185">Reference proteome</keyword>
<evidence type="ECO:0000256" key="5">
    <source>
        <dbReference type="ARBA" id="ARBA00023004"/>
    </source>
</evidence>
<feature type="signal peptide" evidence="8">
    <location>
        <begin position="1"/>
        <end position="19"/>
    </location>
</feature>
<reference evidence="9" key="1">
    <citation type="submission" date="2021-12" db="EMBL/GenBank/DDBJ databases">
        <title>Convergent genome expansion in fungi linked to evolution of root-endophyte symbiosis.</title>
        <authorList>
            <consortium name="DOE Joint Genome Institute"/>
            <person name="Ke Y.-H."/>
            <person name="Bonito G."/>
            <person name="Liao H.-L."/>
            <person name="Looney B."/>
            <person name="Rojas-Flechas A."/>
            <person name="Nash J."/>
            <person name="Hameed K."/>
            <person name="Schadt C."/>
            <person name="Martin F."/>
            <person name="Crous P.W."/>
            <person name="Miettinen O."/>
            <person name="Magnuson J.K."/>
            <person name="Labbe J."/>
            <person name="Jacobson D."/>
            <person name="Doktycz M.J."/>
            <person name="Veneault-Fourrey C."/>
            <person name="Kuo A."/>
            <person name="Mondo S."/>
            <person name="Calhoun S."/>
            <person name="Riley R."/>
            <person name="Ohm R."/>
            <person name="LaButti K."/>
            <person name="Andreopoulos B."/>
            <person name="Pangilinan J."/>
            <person name="Nolan M."/>
            <person name="Tritt A."/>
            <person name="Clum A."/>
            <person name="Lipzen A."/>
            <person name="Daum C."/>
            <person name="Barry K."/>
            <person name="Grigoriev I.V."/>
            <person name="Vilgalys R."/>
        </authorList>
    </citation>
    <scope>NUCLEOTIDE SEQUENCE</scope>
    <source>
        <strain evidence="9">PMI_201</strain>
    </source>
</reference>
<dbReference type="GO" id="GO:0020037">
    <property type="term" value="F:heme binding"/>
    <property type="evidence" value="ECO:0007669"/>
    <property type="project" value="InterPro"/>
</dbReference>
<gene>
    <name evidence="9" type="ORF">BGW36DRAFT_446908</name>
</gene>
<dbReference type="PANTHER" id="PTHR24305">
    <property type="entry name" value="CYTOCHROME P450"/>
    <property type="match status" value="1"/>
</dbReference>
<feature type="chain" id="PRO_5042184286" evidence="8">
    <location>
        <begin position="20"/>
        <end position="499"/>
    </location>
</feature>
<evidence type="ECO:0000256" key="4">
    <source>
        <dbReference type="ARBA" id="ARBA00023002"/>
    </source>
</evidence>
<dbReference type="RefSeq" id="XP_046074080.1">
    <property type="nucleotide sequence ID" value="XM_046221712.1"/>
</dbReference>
<evidence type="ECO:0000313" key="10">
    <source>
        <dbReference type="Proteomes" id="UP001201262"/>
    </source>
</evidence>
<dbReference type="GO" id="GO:0016705">
    <property type="term" value="F:oxidoreductase activity, acting on paired donors, with incorporation or reduction of molecular oxygen"/>
    <property type="evidence" value="ECO:0007669"/>
    <property type="project" value="InterPro"/>
</dbReference>
<accession>A0AAD4KUR9</accession>
<evidence type="ECO:0000256" key="1">
    <source>
        <dbReference type="ARBA" id="ARBA00001971"/>
    </source>
</evidence>
<feature type="binding site" description="axial binding residue" evidence="6">
    <location>
        <position position="438"/>
    </location>
    <ligand>
        <name>heme</name>
        <dbReference type="ChEBI" id="CHEBI:30413"/>
    </ligand>
    <ligandPart>
        <name>Fe</name>
        <dbReference type="ChEBI" id="CHEBI:18248"/>
    </ligandPart>
</feature>
<dbReference type="PANTHER" id="PTHR24305:SF166">
    <property type="entry name" value="CYTOCHROME P450 12A4, MITOCHONDRIAL-RELATED"/>
    <property type="match status" value="1"/>
</dbReference>
<comment type="cofactor">
    <cofactor evidence="1 6">
        <name>heme</name>
        <dbReference type="ChEBI" id="CHEBI:30413"/>
    </cofactor>
</comment>
<keyword evidence="6 7" id="KW-0349">Heme</keyword>
<keyword evidence="4 7" id="KW-0560">Oxidoreductase</keyword>
<dbReference type="AlphaFoldDB" id="A0AAD4KUR9"/>
<dbReference type="GO" id="GO:0004497">
    <property type="term" value="F:monooxygenase activity"/>
    <property type="evidence" value="ECO:0007669"/>
    <property type="project" value="UniProtKB-KW"/>
</dbReference>
<keyword evidence="5 6" id="KW-0408">Iron</keyword>
<dbReference type="PROSITE" id="PS00086">
    <property type="entry name" value="CYTOCHROME_P450"/>
    <property type="match status" value="1"/>
</dbReference>
<comment type="similarity">
    <text evidence="2 7">Belongs to the cytochrome P450 family.</text>
</comment>
<protein>
    <submittedName>
        <fullName evidence="9">Cytochrome P450</fullName>
    </submittedName>
</protein>
<dbReference type="PRINTS" id="PR00385">
    <property type="entry name" value="P450"/>
</dbReference>
<dbReference type="InterPro" id="IPR050121">
    <property type="entry name" value="Cytochrome_P450_monoxygenase"/>
</dbReference>
<dbReference type="PRINTS" id="PR00463">
    <property type="entry name" value="EP450I"/>
</dbReference>
<evidence type="ECO:0000256" key="3">
    <source>
        <dbReference type="ARBA" id="ARBA00022723"/>
    </source>
</evidence>
<evidence type="ECO:0000256" key="2">
    <source>
        <dbReference type="ARBA" id="ARBA00010617"/>
    </source>
</evidence>
<evidence type="ECO:0000256" key="6">
    <source>
        <dbReference type="PIRSR" id="PIRSR602401-1"/>
    </source>
</evidence>
<dbReference type="Gene3D" id="1.10.630.10">
    <property type="entry name" value="Cytochrome P450"/>
    <property type="match status" value="1"/>
</dbReference>
<sequence length="499" mass="56907">MWVFYTCSFITGLLVTYHGVPGPLLNKISSVPLAVGDIFLRRNEKIFKWHQKYGSIVCISPNEVSVASIDATRKIYSTNSRYDKSNYFDNFKGYGANHSIFATKLFEEHKKKRKLTFSFYQASTLYTKTFIEEGIRLNVRSVLEHISILSQNTSTIDVYSFTDWYAFDNITRIVLGPVHCSHSIKGDSEERRILRNLKHCQLWGPFRVRFPWAFQVMTFLCKYANIGGHLKAELELAKWCRDRALKALRDIKVDQANSYSLIHNLLSRKGRHKQGLDNFSLAPDFIEAEVLDNINAAEATVSVTATYAIYYLSREIKWQTRIRNELLQLPRELDGLPTFANINKAPVLDACLMEVYRLKPAVSGRAERVIPDGGRLISGVYLPEKTIVSTSVTAIHHNKNSFTILEEFAPQQWLDVTSHHRSTMETHLIPFGYGARLCLGKPLATMEIKLLLAGIYLHYETRLSKLTTEESMKQTSTHDAVPRGLNCEIQFCGLSSCNV</sequence>
<dbReference type="InterPro" id="IPR001128">
    <property type="entry name" value="Cyt_P450"/>
</dbReference>
<dbReference type="InterPro" id="IPR002401">
    <property type="entry name" value="Cyt_P450_E_grp-I"/>
</dbReference>
<dbReference type="SUPFAM" id="SSF48264">
    <property type="entry name" value="Cytochrome P450"/>
    <property type="match status" value="1"/>
</dbReference>
<dbReference type="InterPro" id="IPR036396">
    <property type="entry name" value="Cyt_P450_sf"/>
</dbReference>
<dbReference type="InterPro" id="IPR017972">
    <property type="entry name" value="Cyt_P450_CS"/>
</dbReference>
<proteinExistence type="inferred from homology"/>
<organism evidence="9 10">
    <name type="scientific">Talaromyces proteolyticus</name>
    <dbReference type="NCBI Taxonomy" id="1131652"/>
    <lineage>
        <taxon>Eukaryota</taxon>
        <taxon>Fungi</taxon>
        <taxon>Dikarya</taxon>
        <taxon>Ascomycota</taxon>
        <taxon>Pezizomycotina</taxon>
        <taxon>Eurotiomycetes</taxon>
        <taxon>Eurotiomycetidae</taxon>
        <taxon>Eurotiales</taxon>
        <taxon>Trichocomaceae</taxon>
        <taxon>Talaromyces</taxon>
        <taxon>Talaromyces sect. Bacilispori</taxon>
    </lineage>
</organism>